<evidence type="ECO:0000256" key="9">
    <source>
        <dbReference type="RuleBase" id="RU362122"/>
    </source>
</evidence>
<dbReference type="InterPro" id="IPR004685">
    <property type="entry name" value="Brnchd-chn_aa_trnsp_Livcs"/>
</dbReference>
<evidence type="ECO:0000256" key="2">
    <source>
        <dbReference type="ARBA" id="ARBA00008540"/>
    </source>
</evidence>
<organism evidence="10 11">
    <name type="scientific">Agathobaculum faecis</name>
    <dbReference type="NCBI Taxonomy" id="2763013"/>
    <lineage>
        <taxon>Bacteria</taxon>
        <taxon>Bacillati</taxon>
        <taxon>Bacillota</taxon>
        <taxon>Clostridia</taxon>
        <taxon>Eubacteriales</taxon>
        <taxon>Butyricicoccaceae</taxon>
        <taxon>Agathobaculum</taxon>
    </lineage>
</organism>
<keyword evidence="4" id="KW-1003">Cell membrane</keyword>
<feature type="transmembrane region" description="Helical" evidence="9">
    <location>
        <begin position="190"/>
        <end position="212"/>
    </location>
</feature>
<dbReference type="Pfam" id="PF05525">
    <property type="entry name" value="Branch_AA_trans"/>
    <property type="match status" value="1"/>
</dbReference>
<accession>A0A923LUR7</accession>
<keyword evidence="5 9" id="KW-0812">Transmembrane</keyword>
<evidence type="ECO:0000256" key="8">
    <source>
        <dbReference type="ARBA" id="ARBA00023136"/>
    </source>
</evidence>
<protein>
    <recommendedName>
        <fullName evidence="9">Branched-chain amino acid transport system carrier protein</fullName>
    </recommendedName>
</protein>
<feature type="transmembrane region" description="Helical" evidence="9">
    <location>
        <begin position="148"/>
        <end position="170"/>
    </location>
</feature>
<dbReference type="RefSeq" id="WP_147573771.1">
    <property type="nucleotide sequence ID" value="NZ_JACOPL010000002.1"/>
</dbReference>
<feature type="transmembrane region" description="Helical" evidence="9">
    <location>
        <begin position="9"/>
        <end position="28"/>
    </location>
</feature>
<evidence type="ECO:0000313" key="11">
    <source>
        <dbReference type="Proteomes" id="UP000606499"/>
    </source>
</evidence>
<dbReference type="GO" id="GO:0015820">
    <property type="term" value="P:L-leucine transport"/>
    <property type="evidence" value="ECO:0007669"/>
    <property type="project" value="TreeGrafter"/>
</dbReference>
<keyword evidence="8 9" id="KW-0472">Membrane</keyword>
<evidence type="ECO:0000256" key="7">
    <source>
        <dbReference type="ARBA" id="ARBA00022989"/>
    </source>
</evidence>
<feature type="transmembrane region" description="Helical" evidence="9">
    <location>
        <begin position="343"/>
        <end position="361"/>
    </location>
</feature>
<evidence type="ECO:0000256" key="1">
    <source>
        <dbReference type="ARBA" id="ARBA00004651"/>
    </source>
</evidence>
<proteinExistence type="inferred from homology"/>
<keyword evidence="6 9" id="KW-0029">Amino-acid transport</keyword>
<name>A0A923LUR7_9FIRM</name>
<feature type="transmembrane region" description="Helical" evidence="9">
    <location>
        <begin position="40"/>
        <end position="63"/>
    </location>
</feature>
<comment type="subcellular location">
    <subcellularLocation>
        <location evidence="1 9">Cell membrane</location>
        <topology evidence="1 9">Multi-pass membrane protein</topology>
    </subcellularLocation>
</comment>
<dbReference type="GO" id="GO:0015190">
    <property type="term" value="F:L-leucine transmembrane transporter activity"/>
    <property type="evidence" value="ECO:0007669"/>
    <property type="project" value="TreeGrafter"/>
</dbReference>
<dbReference type="GO" id="GO:0005304">
    <property type="term" value="F:L-valine transmembrane transporter activity"/>
    <property type="evidence" value="ECO:0007669"/>
    <property type="project" value="TreeGrafter"/>
</dbReference>
<gene>
    <name evidence="10" type="primary">brnQ</name>
    <name evidence="10" type="ORF">H8S45_02575</name>
</gene>
<keyword evidence="7 9" id="KW-1133">Transmembrane helix</keyword>
<feature type="transmembrane region" description="Helical" evidence="9">
    <location>
        <begin position="75"/>
        <end position="97"/>
    </location>
</feature>
<feature type="transmembrane region" description="Helical" evidence="9">
    <location>
        <begin position="276"/>
        <end position="305"/>
    </location>
</feature>
<dbReference type="AlphaFoldDB" id="A0A923LUR7"/>
<dbReference type="GO" id="GO:0005886">
    <property type="term" value="C:plasma membrane"/>
    <property type="evidence" value="ECO:0007669"/>
    <property type="project" value="UniProtKB-SubCell"/>
</dbReference>
<dbReference type="GO" id="GO:0015818">
    <property type="term" value="P:isoleucine transport"/>
    <property type="evidence" value="ECO:0007669"/>
    <property type="project" value="TreeGrafter"/>
</dbReference>
<dbReference type="PANTHER" id="PTHR30588">
    <property type="entry name" value="BRANCHED-CHAIN AMINO ACID TRANSPORT SYSTEM 2 CARRIER PROTEIN"/>
    <property type="match status" value="1"/>
</dbReference>
<evidence type="ECO:0000313" key="10">
    <source>
        <dbReference type="EMBL" id="MBC5724354.1"/>
    </source>
</evidence>
<keyword evidence="11" id="KW-1185">Reference proteome</keyword>
<feature type="transmembrane region" description="Helical" evidence="9">
    <location>
        <begin position="368"/>
        <end position="389"/>
    </location>
</feature>
<keyword evidence="3 9" id="KW-0813">Transport</keyword>
<dbReference type="GO" id="GO:0015188">
    <property type="term" value="F:L-isoleucine transmembrane transporter activity"/>
    <property type="evidence" value="ECO:0007669"/>
    <property type="project" value="TreeGrafter"/>
</dbReference>
<evidence type="ECO:0000256" key="6">
    <source>
        <dbReference type="ARBA" id="ARBA00022970"/>
    </source>
</evidence>
<feature type="transmembrane region" description="Helical" evidence="9">
    <location>
        <begin position="232"/>
        <end position="256"/>
    </location>
</feature>
<comment type="function">
    <text evidence="9">Component of the transport system for branched-chain amino acids.</text>
</comment>
<dbReference type="NCBIfam" id="TIGR00796">
    <property type="entry name" value="livcs"/>
    <property type="match status" value="1"/>
</dbReference>
<evidence type="ECO:0000256" key="5">
    <source>
        <dbReference type="ARBA" id="ARBA00022692"/>
    </source>
</evidence>
<sequence length="433" mass="44734">MQRLRGKNLLLVGFTLFSMFFGAGNLIFPPFLGAQAGTNTWPAMAGFILSAIGFPVLGVIAVAKADGLRRLAGRVHPVFAAVFTLLVYLSIGPGLAIPRTASTSFEMVAPLAGGGGSALQAGYSAVFFAVALLVALRPEKLTDRLGKLLCPTLIVLIVALFLGCVARPVAAHYGTPGAAYASLPAVEGFLGGYQTMDTIAALNFGAVIALNIRAKGIEEEKQVVRGTIRAGWVAGALLLAIYSMLAHVGALSGAAFPGGETGADTLTRMVSALFGAPGSVLLAAIFVIACLNTCIGLLSCCSEYFHGLMPRVSYRMWVVFFAAVSMAISNIGLAGILKLSTPVLNAIYPAALALILLSFAPGLHRRRLVYPLTIGFVSVQSVAAALAQAGVSIPCVTALLDKIPLAPLGFGWVLPGLAGLLLGLLLSGRPEEA</sequence>
<comment type="similarity">
    <text evidence="2 9">Belongs to the branched chain amino acid transporter family.</text>
</comment>
<evidence type="ECO:0000256" key="3">
    <source>
        <dbReference type="ARBA" id="ARBA00022448"/>
    </source>
</evidence>
<evidence type="ECO:0000256" key="4">
    <source>
        <dbReference type="ARBA" id="ARBA00022475"/>
    </source>
</evidence>
<feature type="transmembrane region" description="Helical" evidence="9">
    <location>
        <begin position="117"/>
        <end position="136"/>
    </location>
</feature>
<dbReference type="Proteomes" id="UP000606499">
    <property type="component" value="Unassembled WGS sequence"/>
</dbReference>
<feature type="transmembrane region" description="Helical" evidence="9">
    <location>
        <begin position="409"/>
        <end position="427"/>
    </location>
</feature>
<dbReference type="EMBL" id="JACOPL010000002">
    <property type="protein sequence ID" value="MBC5724354.1"/>
    <property type="molecule type" value="Genomic_DNA"/>
</dbReference>
<dbReference type="PANTHER" id="PTHR30588:SF0">
    <property type="entry name" value="BRANCHED-CHAIN AMINO ACID PERMEASE BRNQ"/>
    <property type="match status" value="1"/>
</dbReference>
<comment type="caution">
    <text evidence="10">The sequence shown here is derived from an EMBL/GenBank/DDBJ whole genome shotgun (WGS) entry which is preliminary data.</text>
</comment>
<feature type="transmembrane region" description="Helical" evidence="9">
    <location>
        <begin position="317"/>
        <end position="337"/>
    </location>
</feature>
<reference evidence="10" key="1">
    <citation type="submission" date="2020-08" db="EMBL/GenBank/DDBJ databases">
        <title>Genome public.</title>
        <authorList>
            <person name="Liu C."/>
            <person name="Sun Q."/>
        </authorList>
    </citation>
    <scope>NUCLEOTIDE SEQUENCE</scope>
    <source>
        <strain evidence="10">NSJ-28</strain>
    </source>
</reference>